<dbReference type="PANTHER" id="PTHR23155:SF1205">
    <property type="entry name" value="DISEASE RESISTANCE PROTEIN RPM1"/>
    <property type="match status" value="1"/>
</dbReference>
<evidence type="ECO:0000259" key="3">
    <source>
        <dbReference type="Pfam" id="PF23559"/>
    </source>
</evidence>
<dbReference type="eggNOG" id="KOG4658">
    <property type="taxonomic scope" value="Eukaryota"/>
</dbReference>
<accession>M5WN36</accession>
<dbReference type="Gene3D" id="1.10.10.10">
    <property type="entry name" value="Winged helix-like DNA-binding domain superfamily/Winged helix DNA-binding domain"/>
    <property type="match status" value="1"/>
</dbReference>
<dbReference type="Gramene" id="ONI02464">
    <property type="protein sequence ID" value="ONI02464"/>
    <property type="gene ID" value="PRUPE_6G199900"/>
</dbReference>
<dbReference type="PANTHER" id="PTHR23155">
    <property type="entry name" value="DISEASE RESISTANCE PROTEIN RP"/>
    <property type="match status" value="1"/>
</dbReference>
<dbReference type="InterPro" id="IPR044974">
    <property type="entry name" value="Disease_R_plants"/>
</dbReference>
<dbReference type="HOGENOM" id="CLU_1051289_0_0_1"/>
<keyword evidence="1" id="KW-0677">Repeat</keyword>
<reference evidence="4 5" key="1">
    <citation type="journal article" date="2013" name="Nat. Genet.">
        <title>The high-quality draft genome of peach (Prunus persica) identifies unique patterns of genetic diversity, domestication and genome evolution.</title>
        <authorList>
            <consortium name="International Peach Genome Initiative"/>
            <person name="Verde I."/>
            <person name="Abbott A.G."/>
            <person name="Scalabrin S."/>
            <person name="Jung S."/>
            <person name="Shu S."/>
            <person name="Marroni F."/>
            <person name="Zhebentyayeva T."/>
            <person name="Dettori M.T."/>
            <person name="Grimwood J."/>
            <person name="Cattonaro F."/>
            <person name="Zuccolo A."/>
            <person name="Rossini L."/>
            <person name="Jenkins J."/>
            <person name="Vendramin E."/>
            <person name="Meisel L.A."/>
            <person name="Decroocq V."/>
            <person name="Sosinski B."/>
            <person name="Prochnik S."/>
            <person name="Mitros T."/>
            <person name="Policriti A."/>
            <person name="Cipriani G."/>
            <person name="Dondini L."/>
            <person name="Ficklin S."/>
            <person name="Goodstein D.M."/>
            <person name="Xuan P."/>
            <person name="Del Fabbro C."/>
            <person name="Aramini V."/>
            <person name="Copetti D."/>
            <person name="Gonzalez S."/>
            <person name="Horner D.S."/>
            <person name="Falchi R."/>
            <person name="Lucas S."/>
            <person name="Mica E."/>
            <person name="Maldonado J."/>
            <person name="Lazzari B."/>
            <person name="Bielenberg D."/>
            <person name="Pirona R."/>
            <person name="Miculan M."/>
            <person name="Barakat A."/>
            <person name="Testolin R."/>
            <person name="Stella A."/>
            <person name="Tartarini S."/>
            <person name="Tonutti P."/>
            <person name="Arus P."/>
            <person name="Orellana A."/>
            <person name="Wells C."/>
            <person name="Main D."/>
            <person name="Vizzotto G."/>
            <person name="Silva H."/>
            <person name="Salamini F."/>
            <person name="Schmutz J."/>
            <person name="Morgante M."/>
            <person name="Rokhsar D.S."/>
        </authorList>
    </citation>
    <scope>NUCLEOTIDE SEQUENCE [LARGE SCALE GENOMIC DNA]</scope>
    <source>
        <strain evidence="5">cv. Nemared</strain>
    </source>
</reference>
<keyword evidence="2" id="KW-0611">Plant defense</keyword>
<dbReference type="AlphaFoldDB" id="M5WN36"/>
<sequence>MTPKSPQSKPNPVAEDYVTTLCITKLSNFNDLPYRLKQCFLYCSLFPEDHVIINIRLIRLWIAEGFVEHVEGLTPEEVANSYLTELIFRNMLQERFLGSIPASKKEKFCAIHDGSETGALCLSIQTTKGEIGSCTGISRLRSFLVFATGVSSFSFSNKLPFDLKLLKVLDLEYVPTTTKKQKDDEDDVIDTYYVAYIKTTVVKLIFHFDFSIKDDVEIVVSVIIYDVYVNRVDVEKLNNVGYKYMRVVLQNLYVLFSETNNDDKY</sequence>
<dbReference type="InterPro" id="IPR058922">
    <property type="entry name" value="WHD_DRP"/>
</dbReference>
<feature type="domain" description="Disease resistance protein winged helix" evidence="3">
    <location>
        <begin position="45"/>
        <end position="113"/>
    </location>
</feature>
<evidence type="ECO:0000256" key="1">
    <source>
        <dbReference type="ARBA" id="ARBA00022737"/>
    </source>
</evidence>
<name>M5WN36_PRUPE</name>
<dbReference type="EMBL" id="CM007656">
    <property type="protein sequence ID" value="ONI02464.1"/>
    <property type="molecule type" value="Genomic_DNA"/>
</dbReference>
<evidence type="ECO:0000313" key="5">
    <source>
        <dbReference type="Proteomes" id="UP000006882"/>
    </source>
</evidence>
<dbReference type="GO" id="GO:0006952">
    <property type="term" value="P:defense response"/>
    <property type="evidence" value="ECO:0007669"/>
    <property type="project" value="UniProtKB-KW"/>
</dbReference>
<proteinExistence type="predicted"/>
<keyword evidence="5" id="KW-1185">Reference proteome</keyword>
<gene>
    <name evidence="4" type="ORF">PRUPE_6G199900</name>
</gene>
<organism evidence="4 5">
    <name type="scientific">Prunus persica</name>
    <name type="common">Peach</name>
    <name type="synonym">Amygdalus persica</name>
    <dbReference type="NCBI Taxonomy" id="3760"/>
    <lineage>
        <taxon>Eukaryota</taxon>
        <taxon>Viridiplantae</taxon>
        <taxon>Streptophyta</taxon>
        <taxon>Embryophyta</taxon>
        <taxon>Tracheophyta</taxon>
        <taxon>Spermatophyta</taxon>
        <taxon>Magnoliopsida</taxon>
        <taxon>eudicotyledons</taxon>
        <taxon>Gunneridae</taxon>
        <taxon>Pentapetalae</taxon>
        <taxon>rosids</taxon>
        <taxon>fabids</taxon>
        <taxon>Rosales</taxon>
        <taxon>Rosaceae</taxon>
        <taxon>Amygdaloideae</taxon>
        <taxon>Amygdaleae</taxon>
        <taxon>Prunus</taxon>
    </lineage>
</organism>
<dbReference type="InterPro" id="IPR036388">
    <property type="entry name" value="WH-like_DNA-bd_sf"/>
</dbReference>
<evidence type="ECO:0000313" key="4">
    <source>
        <dbReference type="EMBL" id="ONI02464.1"/>
    </source>
</evidence>
<evidence type="ECO:0000256" key="2">
    <source>
        <dbReference type="ARBA" id="ARBA00022821"/>
    </source>
</evidence>
<dbReference type="FunFam" id="1.10.10.10:FF:000322">
    <property type="entry name" value="Probable disease resistance protein At1g63360"/>
    <property type="match status" value="1"/>
</dbReference>
<dbReference type="Pfam" id="PF23559">
    <property type="entry name" value="WHD_DRP"/>
    <property type="match status" value="1"/>
</dbReference>
<dbReference type="Proteomes" id="UP000006882">
    <property type="component" value="Chromosome G6"/>
</dbReference>
<dbReference type="STRING" id="3760.M5WN36"/>
<protein>
    <recommendedName>
        <fullName evidence="3">Disease resistance protein winged helix domain-containing protein</fullName>
    </recommendedName>
</protein>